<dbReference type="STRING" id="515620.EUBELI_01409"/>
<dbReference type="AlphaFoldDB" id="C4Z1P1"/>
<organism evidence="3 4">
    <name type="scientific">Lachnospira eligens (strain ATCC 27750 / DSM 3376 / VPI C15-48 / C15-B4)</name>
    <name type="common">Eubacterium eligens</name>
    <dbReference type="NCBI Taxonomy" id="515620"/>
    <lineage>
        <taxon>Bacteria</taxon>
        <taxon>Bacillati</taxon>
        <taxon>Bacillota</taxon>
        <taxon>Clostridia</taxon>
        <taxon>Lachnospirales</taxon>
        <taxon>Lachnospiraceae</taxon>
        <taxon>Lachnospira</taxon>
    </lineage>
</organism>
<dbReference type="NCBIfam" id="TIGR00254">
    <property type="entry name" value="GGDEF"/>
    <property type="match status" value="1"/>
</dbReference>
<gene>
    <name evidence="3" type="ordered locus">EUBELI_01409</name>
</gene>
<dbReference type="SUPFAM" id="SSF55073">
    <property type="entry name" value="Nucleotide cyclase"/>
    <property type="match status" value="1"/>
</dbReference>
<dbReference type="InterPro" id="IPR000160">
    <property type="entry name" value="GGDEF_dom"/>
</dbReference>
<dbReference type="GO" id="GO:1902201">
    <property type="term" value="P:negative regulation of bacterial-type flagellum-dependent cell motility"/>
    <property type="evidence" value="ECO:0007669"/>
    <property type="project" value="TreeGrafter"/>
</dbReference>
<feature type="domain" description="GGDEF" evidence="2">
    <location>
        <begin position="233"/>
        <end position="370"/>
    </location>
</feature>
<dbReference type="CDD" id="cd01949">
    <property type="entry name" value="GGDEF"/>
    <property type="match status" value="1"/>
</dbReference>
<feature type="transmembrane region" description="Helical" evidence="1">
    <location>
        <begin position="59"/>
        <end position="78"/>
    </location>
</feature>
<evidence type="ECO:0000256" key="1">
    <source>
        <dbReference type="SAM" id="Phobius"/>
    </source>
</evidence>
<dbReference type="GO" id="GO:0005886">
    <property type="term" value="C:plasma membrane"/>
    <property type="evidence" value="ECO:0007669"/>
    <property type="project" value="TreeGrafter"/>
</dbReference>
<dbReference type="Proteomes" id="UP000001476">
    <property type="component" value="Chromosome"/>
</dbReference>
<feature type="transmembrane region" description="Helical" evidence="1">
    <location>
        <begin position="113"/>
        <end position="131"/>
    </location>
</feature>
<sequence length="385" mass="43314">MGRVDCMGAKGKMIELNRGVSDINMKRAYLSSVLLSVAVPVSVIAACIGNWSGVFARNTYIVVAGLMEVFQLLFMFVLRKQYSLDEFDRFHAIYTAYFYVTFVYLMFGAVCDIAQSGSILFYLAACVYIVFIPAFTKAECIGILMFQTVVVILLSIVSSMDLRMFFDVCIIQAATILLVAYQHNLAVQRVRVNMQLKRKKDYSEHDALTGLYNRRGLDARIKAIWPFCERNRLSVAMIAVDVDYFKKYNDTFGHPKGDECLKTVAGILKNSAQRSTDVVTRTGGEEFIVFVQDMDEESLISLAMKIRNNLDQKHIEHAYYGVSKYVTVSMGIAGFVPAYNNDFKKLYQEADNALYLAKKNGRNCIVYDGKVYGSIMNGASRVAST</sequence>
<dbReference type="eggNOG" id="COG3706">
    <property type="taxonomic scope" value="Bacteria"/>
</dbReference>
<name>C4Z1P1_LACE2</name>
<evidence type="ECO:0000259" key="2">
    <source>
        <dbReference type="PROSITE" id="PS50887"/>
    </source>
</evidence>
<keyword evidence="1" id="KW-1133">Transmembrane helix</keyword>
<feature type="transmembrane region" description="Helical" evidence="1">
    <location>
        <begin position="164"/>
        <end position="181"/>
    </location>
</feature>
<dbReference type="InterPro" id="IPR029787">
    <property type="entry name" value="Nucleotide_cyclase"/>
</dbReference>
<dbReference type="PANTHER" id="PTHR45138:SF9">
    <property type="entry name" value="DIGUANYLATE CYCLASE DGCM-RELATED"/>
    <property type="match status" value="1"/>
</dbReference>
<dbReference type="PANTHER" id="PTHR45138">
    <property type="entry name" value="REGULATORY COMPONENTS OF SENSORY TRANSDUCTION SYSTEM"/>
    <property type="match status" value="1"/>
</dbReference>
<feature type="transmembrane region" description="Helical" evidence="1">
    <location>
        <begin position="138"/>
        <end position="158"/>
    </location>
</feature>
<dbReference type="PROSITE" id="PS50887">
    <property type="entry name" value="GGDEF"/>
    <property type="match status" value="1"/>
</dbReference>
<dbReference type="FunFam" id="3.30.70.270:FF:000001">
    <property type="entry name" value="Diguanylate cyclase domain protein"/>
    <property type="match status" value="1"/>
</dbReference>
<keyword evidence="4" id="KW-1185">Reference proteome</keyword>
<keyword evidence="1" id="KW-0472">Membrane</keyword>
<dbReference type="KEGG" id="eel:EUBELI_01409"/>
<feature type="transmembrane region" description="Helical" evidence="1">
    <location>
        <begin position="90"/>
        <end position="107"/>
    </location>
</feature>
<dbReference type="HOGENOM" id="CLU_000445_11_1_9"/>
<evidence type="ECO:0000313" key="3">
    <source>
        <dbReference type="EMBL" id="ACR72402.1"/>
    </source>
</evidence>
<accession>C4Z1P1</accession>
<dbReference type="Pfam" id="PF00990">
    <property type="entry name" value="GGDEF"/>
    <property type="match status" value="1"/>
</dbReference>
<evidence type="ECO:0000313" key="4">
    <source>
        <dbReference type="Proteomes" id="UP000001476"/>
    </source>
</evidence>
<dbReference type="GO" id="GO:0043709">
    <property type="term" value="P:cell adhesion involved in single-species biofilm formation"/>
    <property type="evidence" value="ECO:0007669"/>
    <property type="project" value="TreeGrafter"/>
</dbReference>
<feature type="transmembrane region" description="Helical" evidence="1">
    <location>
        <begin position="28"/>
        <end position="53"/>
    </location>
</feature>
<dbReference type="InterPro" id="IPR050469">
    <property type="entry name" value="Diguanylate_Cyclase"/>
</dbReference>
<reference evidence="3 4" key="1">
    <citation type="journal article" date="2009" name="Proc. Natl. Acad. Sci. U.S.A.">
        <title>Characterizing a model human gut microbiota composed of members of its two dominant bacterial phyla.</title>
        <authorList>
            <person name="Mahowald M.A."/>
            <person name="Rey F.E."/>
            <person name="Seedorf H."/>
            <person name="Turnbaugh P.J."/>
            <person name="Fulton R.S."/>
            <person name="Wollam A."/>
            <person name="Shah N."/>
            <person name="Wang C."/>
            <person name="Magrini V."/>
            <person name="Wilson R.K."/>
            <person name="Cantarel B.L."/>
            <person name="Coutinho P.M."/>
            <person name="Henrissat B."/>
            <person name="Crock L.W."/>
            <person name="Russell A."/>
            <person name="Verberkmoes N.C."/>
            <person name="Hettich R.L."/>
            <person name="Gordon J.I."/>
        </authorList>
    </citation>
    <scope>NUCLEOTIDE SEQUENCE [LARGE SCALE GENOMIC DNA]</scope>
    <source>
        <strain evidence="4">ATCC 27750 / DSM 3376 / VPI C15-48 / C15-B4</strain>
    </source>
</reference>
<keyword evidence="1" id="KW-0812">Transmembrane</keyword>
<dbReference type="EMBL" id="CP001104">
    <property type="protein sequence ID" value="ACR72402.1"/>
    <property type="molecule type" value="Genomic_DNA"/>
</dbReference>
<protein>
    <submittedName>
        <fullName evidence="3">Two-component system, PleD related family, response regulator</fullName>
    </submittedName>
</protein>
<dbReference type="InterPro" id="IPR043128">
    <property type="entry name" value="Rev_trsase/Diguanyl_cyclase"/>
</dbReference>
<dbReference type="SMART" id="SM00267">
    <property type="entry name" value="GGDEF"/>
    <property type="match status" value="1"/>
</dbReference>
<dbReference type="Gene3D" id="3.30.70.270">
    <property type="match status" value="1"/>
</dbReference>
<proteinExistence type="predicted"/>
<dbReference type="GO" id="GO:0052621">
    <property type="term" value="F:diguanylate cyclase activity"/>
    <property type="evidence" value="ECO:0007669"/>
    <property type="project" value="TreeGrafter"/>
</dbReference>